<evidence type="ECO:0000313" key="2">
    <source>
        <dbReference type="EMBL" id="KAK8875199.1"/>
    </source>
</evidence>
<dbReference type="EMBL" id="JAPCWZ010000003">
    <property type="protein sequence ID" value="KAK8875199.1"/>
    <property type="molecule type" value="Genomic_DNA"/>
</dbReference>
<name>A0ABR2JBQ9_9PEZI</name>
<dbReference type="Proteomes" id="UP001390339">
    <property type="component" value="Unassembled WGS sequence"/>
</dbReference>
<comment type="caution">
    <text evidence="2">The sequence shown here is derived from an EMBL/GenBank/DDBJ whole genome shotgun (WGS) entry which is preliminary data.</text>
</comment>
<proteinExistence type="predicted"/>
<feature type="region of interest" description="Disordered" evidence="1">
    <location>
        <begin position="189"/>
        <end position="216"/>
    </location>
</feature>
<evidence type="ECO:0000256" key="1">
    <source>
        <dbReference type="SAM" id="MobiDB-lite"/>
    </source>
</evidence>
<protein>
    <submittedName>
        <fullName evidence="2">Uncharacterized protein</fullName>
    </submittedName>
</protein>
<evidence type="ECO:0000313" key="3">
    <source>
        <dbReference type="Proteomes" id="UP001390339"/>
    </source>
</evidence>
<reference evidence="2 3" key="1">
    <citation type="journal article" date="2024" name="IMA Fungus">
        <title>Apiospora arundinis, a panoply of carbohydrate-active enzymes and secondary metabolites.</title>
        <authorList>
            <person name="Sorensen T."/>
            <person name="Petersen C."/>
            <person name="Muurmann A.T."/>
            <person name="Christiansen J.V."/>
            <person name="Brundto M.L."/>
            <person name="Overgaard C.K."/>
            <person name="Boysen A.T."/>
            <person name="Wollenberg R.D."/>
            <person name="Larsen T.O."/>
            <person name="Sorensen J.L."/>
            <person name="Nielsen K.L."/>
            <person name="Sondergaard T.E."/>
        </authorList>
    </citation>
    <scope>NUCLEOTIDE SEQUENCE [LARGE SCALE GENOMIC DNA]</scope>
    <source>
        <strain evidence="2 3">AAU 773</strain>
    </source>
</reference>
<gene>
    <name evidence="2" type="ORF">PGQ11_005713</name>
</gene>
<organism evidence="2 3">
    <name type="scientific">Apiospora arundinis</name>
    <dbReference type="NCBI Taxonomy" id="335852"/>
    <lineage>
        <taxon>Eukaryota</taxon>
        <taxon>Fungi</taxon>
        <taxon>Dikarya</taxon>
        <taxon>Ascomycota</taxon>
        <taxon>Pezizomycotina</taxon>
        <taxon>Sordariomycetes</taxon>
        <taxon>Xylariomycetidae</taxon>
        <taxon>Amphisphaeriales</taxon>
        <taxon>Apiosporaceae</taxon>
        <taxon>Apiospora</taxon>
    </lineage>
</organism>
<accession>A0ABR2JBQ9</accession>
<keyword evidence="3" id="KW-1185">Reference proteome</keyword>
<sequence length="234" mass="26611">MGNLMVELVFLIPDGASKIFLAGSSPIRAQPLADPSLLEVPLNRPDSEVFESYADFLTCNPMQSPHFQPGGLLEDQDKETYLRRLLVLDPDLKNLLIWCLAASEPKRPPLAHLLTMATGALSRTPEHYRDWWERSGRRSLGWPIDASVYQYWGETDDGLRQVLQTTIYDAATRQAQQEDARDQQIMREAQWTGQSPESYAAQAPPPRTRRQGQTASRIGRLLRRGENTRQFYTV</sequence>